<keyword evidence="2" id="KW-1133">Transmembrane helix</keyword>
<organism evidence="3 4">
    <name type="scientific">Microvenator marinus</name>
    <dbReference type="NCBI Taxonomy" id="2600177"/>
    <lineage>
        <taxon>Bacteria</taxon>
        <taxon>Deltaproteobacteria</taxon>
        <taxon>Bradymonadales</taxon>
        <taxon>Microvenatoraceae</taxon>
        <taxon>Microvenator</taxon>
    </lineage>
</organism>
<feature type="transmembrane region" description="Helical" evidence="2">
    <location>
        <begin position="253"/>
        <end position="273"/>
    </location>
</feature>
<feature type="transmembrane region" description="Helical" evidence="2">
    <location>
        <begin position="320"/>
        <end position="337"/>
    </location>
</feature>
<feature type="region of interest" description="Disordered" evidence="1">
    <location>
        <begin position="1"/>
        <end position="20"/>
    </location>
</feature>
<evidence type="ECO:0000256" key="2">
    <source>
        <dbReference type="SAM" id="Phobius"/>
    </source>
</evidence>
<evidence type="ECO:0000256" key="1">
    <source>
        <dbReference type="SAM" id="MobiDB-lite"/>
    </source>
</evidence>
<feature type="transmembrane region" description="Helical" evidence="2">
    <location>
        <begin position="134"/>
        <end position="167"/>
    </location>
</feature>
<proteinExistence type="predicted"/>
<name>A0A5B8XTF7_9DELT</name>
<dbReference type="AlphaFoldDB" id="A0A5B8XTF7"/>
<dbReference type="KEGG" id="bbae:FRD01_09000"/>
<dbReference type="Proteomes" id="UP000321595">
    <property type="component" value="Chromosome"/>
</dbReference>
<feature type="transmembrane region" description="Helical" evidence="2">
    <location>
        <begin position="293"/>
        <end position="313"/>
    </location>
</feature>
<feature type="transmembrane region" description="Helical" evidence="2">
    <location>
        <begin position="25"/>
        <end position="43"/>
    </location>
</feature>
<accession>A0A5B8XTF7</accession>
<dbReference type="RefSeq" id="WP_146959058.1">
    <property type="nucleotide sequence ID" value="NZ_CP042467.1"/>
</dbReference>
<dbReference type="EMBL" id="CP042467">
    <property type="protein sequence ID" value="QED27373.1"/>
    <property type="molecule type" value="Genomic_DNA"/>
</dbReference>
<keyword evidence="2" id="KW-0812">Transmembrane</keyword>
<evidence type="ECO:0000313" key="4">
    <source>
        <dbReference type="Proteomes" id="UP000321595"/>
    </source>
</evidence>
<sequence length="374" mass="41500">MNSKNSSKGSPKSPEDAQKPSPERVLVFGWFLGIFAIAYYRALGGIPQDMSAYFAAADVIEQGLSPYSEISKSPTYDGFPYVYFPGLHPLTEVIFGAPKQVLVGIDSVLRGGLAAFSIWAIAKKLKELPPWPLLVLGLAFFDPFITDFFVGNLSTYMFAIFAFVLWIGEQKGRFRNKIAGLIAGVVLGVLLMFKPFWGIATAWVAATSKRWELVSGLLIGALGTLACGWIFYASEIEPWRELVQSIRVYWTSFDLGTASPWLVLPGALAWGVGAWHVRKRPDAWVWASATLLFWPRLGFYSYLLVIPLLLWAIKTYGRKALLLALPFTVALTLPLHAYTVLKLAIFYGFCLLLSGLWLLRSPDVAPQQTLDTKS</sequence>
<feature type="compositionally biased region" description="Low complexity" evidence="1">
    <location>
        <begin position="1"/>
        <end position="12"/>
    </location>
</feature>
<keyword evidence="2" id="KW-0472">Membrane</keyword>
<evidence type="ECO:0000313" key="3">
    <source>
        <dbReference type="EMBL" id="QED27373.1"/>
    </source>
</evidence>
<reference evidence="3 4" key="1">
    <citation type="submission" date="2019-08" db="EMBL/GenBank/DDBJ databases">
        <authorList>
            <person name="Liang Q."/>
        </authorList>
    </citation>
    <scope>NUCLEOTIDE SEQUENCE [LARGE SCALE GENOMIC DNA]</scope>
    <source>
        <strain evidence="3 4">V1718</strain>
    </source>
</reference>
<keyword evidence="4" id="KW-1185">Reference proteome</keyword>
<feature type="transmembrane region" description="Helical" evidence="2">
    <location>
        <begin position="211"/>
        <end position="232"/>
    </location>
</feature>
<gene>
    <name evidence="3" type="ORF">FRD01_09000</name>
</gene>
<dbReference type="OrthoDB" id="10016755at2"/>
<feature type="transmembrane region" description="Helical" evidence="2">
    <location>
        <begin position="179"/>
        <end position="205"/>
    </location>
</feature>
<protein>
    <submittedName>
        <fullName evidence="3">Uncharacterized protein</fullName>
    </submittedName>
</protein>
<feature type="transmembrane region" description="Helical" evidence="2">
    <location>
        <begin position="343"/>
        <end position="359"/>
    </location>
</feature>